<proteinExistence type="predicted"/>
<dbReference type="OrthoDB" id="504400at2"/>
<keyword evidence="1" id="KW-0732">Signal</keyword>
<feature type="chain" id="PRO_5022031657" description="PEP-CTERM protein-sorting domain-containing protein" evidence="1">
    <location>
        <begin position="24"/>
        <end position="262"/>
    </location>
</feature>
<reference evidence="2 3" key="1">
    <citation type="submission" date="2019-02" db="EMBL/GenBank/DDBJ databases">
        <title>Deep-cultivation of Planctomycetes and their phenomic and genomic characterization uncovers novel biology.</title>
        <authorList>
            <person name="Wiegand S."/>
            <person name="Jogler M."/>
            <person name="Boedeker C."/>
            <person name="Pinto D."/>
            <person name="Vollmers J."/>
            <person name="Rivas-Marin E."/>
            <person name="Kohn T."/>
            <person name="Peeters S.H."/>
            <person name="Heuer A."/>
            <person name="Rast P."/>
            <person name="Oberbeckmann S."/>
            <person name="Bunk B."/>
            <person name="Jeske O."/>
            <person name="Meyerdierks A."/>
            <person name="Storesund J.E."/>
            <person name="Kallscheuer N."/>
            <person name="Luecker S."/>
            <person name="Lage O.M."/>
            <person name="Pohl T."/>
            <person name="Merkel B.J."/>
            <person name="Hornburger P."/>
            <person name="Mueller R.-W."/>
            <person name="Bruemmer F."/>
            <person name="Labrenz M."/>
            <person name="Spormann A.M."/>
            <person name="Op den Camp H."/>
            <person name="Overmann J."/>
            <person name="Amann R."/>
            <person name="Jetten M.S.M."/>
            <person name="Mascher T."/>
            <person name="Medema M.H."/>
            <person name="Devos D.P."/>
            <person name="Kaster A.-K."/>
            <person name="Ovreas L."/>
            <person name="Rohde M."/>
            <person name="Galperin M.Y."/>
            <person name="Jogler C."/>
        </authorList>
    </citation>
    <scope>NUCLEOTIDE SEQUENCE [LARGE SCALE GENOMIC DNA]</scope>
    <source>
        <strain evidence="2 3">ElP</strain>
    </source>
</reference>
<dbReference type="AlphaFoldDB" id="A0A518HB04"/>
<keyword evidence="3" id="KW-1185">Reference proteome</keyword>
<evidence type="ECO:0000313" key="2">
    <source>
        <dbReference type="EMBL" id="QDV38045.1"/>
    </source>
</evidence>
<accession>A0A518HB04</accession>
<feature type="signal peptide" evidence="1">
    <location>
        <begin position="1"/>
        <end position="23"/>
    </location>
</feature>
<evidence type="ECO:0000313" key="3">
    <source>
        <dbReference type="Proteomes" id="UP000317835"/>
    </source>
</evidence>
<evidence type="ECO:0008006" key="4">
    <source>
        <dbReference type="Google" id="ProtNLM"/>
    </source>
</evidence>
<organism evidence="2 3">
    <name type="scientific">Tautonia plasticadhaerens</name>
    <dbReference type="NCBI Taxonomy" id="2527974"/>
    <lineage>
        <taxon>Bacteria</taxon>
        <taxon>Pseudomonadati</taxon>
        <taxon>Planctomycetota</taxon>
        <taxon>Planctomycetia</taxon>
        <taxon>Isosphaerales</taxon>
        <taxon>Isosphaeraceae</taxon>
        <taxon>Tautonia</taxon>
    </lineage>
</organism>
<sequence precursor="true">MRTSYLWQSLVLASLALSGLAPAARADAIVLPPHSVVEGRTIAEYTTDWWNWAFSFSLPDDPFTDPTGAAANMNQSGPVFFLAGTTGSTANRTFTVPADTYLLVPLLNFELSQLELGDFSLTEAQIRSEVNGVIDLVDELHASIDGVAVPNLFDHREESPAFEYFAAPDNLFDLPTGPSGIAVADGYWLMLAPIAAGETHVINYGGGVSAFDFRVDVTATLTAIPEPSSLVLCGAALCGIVVFMSRRGPRSRTRPADSREGP</sequence>
<dbReference type="RefSeq" id="WP_145276255.1">
    <property type="nucleotide sequence ID" value="NZ_CP036426.1"/>
</dbReference>
<dbReference type="KEGG" id="tpla:ElP_59930"/>
<evidence type="ECO:0000256" key="1">
    <source>
        <dbReference type="SAM" id="SignalP"/>
    </source>
</evidence>
<dbReference type="Proteomes" id="UP000317835">
    <property type="component" value="Chromosome"/>
</dbReference>
<dbReference type="EMBL" id="CP036426">
    <property type="protein sequence ID" value="QDV38045.1"/>
    <property type="molecule type" value="Genomic_DNA"/>
</dbReference>
<protein>
    <recommendedName>
        <fullName evidence="4">PEP-CTERM protein-sorting domain-containing protein</fullName>
    </recommendedName>
</protein>
<gene>
    <name evidence="2" type="ORF">ElP_59930</name>
</gene>
<name>A0A518HB04_9BACT</name>